<keyword evidence="1" id="KW-0813">Transport</keyword>
<gene>
    <name evidence="4" type="ORF">HNAJ_LOCUS12511</name>
</gene>
<dbReference type="AlphaFoldDB" id="A0A0R3TXD8"/>
<dbReference type="InterPro" id="IPR035427">
    <property type="entry name" value="Tim10-like_dom_sf"/>
</dbReference>
<reference evidence="6" key="1">
    <citation type="submission" date="2017-02" db="UniProtKB">
        <authorList>
            <consortium name="WormBaseParasite"/>
        </authorList>
    </citation>
    <scope>IDENTIFICATION</scope>
</reference>
<keyword evidence="1" id="KW-0472">Membrane</keyword>
<keyword evidence="1" id="KW-0811">Translocation</keyword>
<evidence type="ECO:0000313" key="6">
    <source>
        <dbReference type="WBParaSite" id="HNAJ_0001253301-mRNA-1"/>
    </source>
</evidence>
<comment type="domain">
    <text evidence="1">The twin CX3C motif contains 4 conserved Cys residues that form 2 disulfide bonds in the mitochondrial intermembrane space.</text>
</comment>
<accession>A0A0R3TXD8</accession>
<keyword evidence="1" id="KW-0496">Mitochondrion</keyword>
<comment type="function">
    <text evidence="1">Mitochondrial intermembrane chaperone that participates in the import and insertion of some multi-pass transmembrane proteins into the mitochondrial inner membrane. Also required for the transfer of beta-barrel precursors from the TOM complex to the sorting and assembly machinery (SAM complex) of the outer membrane. Acts as a chaperone-like protein that protects the hydrophobic precursors from aggregation and guide them through the mitochondrial intermembrane space.</text>
</comment>
<comment type="similarity">
    <text evidence="1">Belongs to the small Tim family.</text>
</comment>
<dbReference type="GO" id="GO:0015031">
    <property type="term" value="P:protein transport"/>
    <property type="evidence" value="ECO:0007669"/>
    <property type="project" value="UniProtKB-KW"/>
</dbReference>
<keyword evidence="1" id="KW-0653">Protein transport</keyword>
<keyword evidence="1" id="KW-0999">Mitochondrion inner membrane</keyword>
<name>A0A0R3TXD8_RODNA</name>
<dbReference type="EMBL" id="UZAE01014385">
    <property type="protein sequence ID" value="VDO13312.1"/>
    <property type="molecule type" value="Genomic_DNA"/>
</dbReference>
<comment type="subcellular location">
    <subcellularLocation>
        <location evidence="1">Mitochondrion inner membrane</location>
        <topology evidence="1">Peripheral membrane protein</topology>
        <orientation evidence="1">Intermembrane side</orientation>
    </subcellularLocation>
</comment>
<dbReference type="Proteomes" id="UP000278807">
    <property type="component" value="Unassembled WGS sequence"/>
</dbReference>
<keyword evidence="1" id="KW-1015">Disulfide bond</keyword>
<protein>
    <recommendedName>
        <fullName evidence="1">Mitochondrial import inner membrane translocase subunit</fullName>
    </recommendedName>
</protein>
<feature type="region of interest" description="Disordered" evidence="2">
    <location>
        <begin position="1"/>
        <end position="35"/>
    </location>
</feature>
<dbReference type="Gene3D" id="1.10.287.810">
    <property type="entry name" value="Mitochondrial import inner membrane translocase subunit tim13 like domains"/>
    <property type="match status" value="1"/>
</dbReference>
<sequence length="108" mass="11894">MSFGFDSGSSNTGFGDDSPFQSSASSSAGDSEMKTALQQLQTQAEFQSQVSQLTSRCWDLCFTGSPGAKLDDKRANCLKNCAERYIDVSVFLRKRFQEFAARISQQQP</sequence>
<dbReference type="SUPFAM" id="SSF144122">
    <property type="entry name" value="Tim10-like"/>
    <property type="match status" value="1"/>
</dbReference>
<proteinExistence type="inferred from homology"/>
<reference evidence="4 5" key="2">
    <citation type="submission" date="2018-11" db="EMBL/GenBank/DDBJ databases">
        <authorList>
            <consortium name="Pathogen Informatics"/>
        </authorList>
    </citation>
    <scope>NUCLEOTIDE SEQUENCE [LARGE SCALE GENOMIC DNA]</scope>
</reference>
<evidence type="ECO:0000256" key="1">
    <source>
        <dbReference type="RuleBase" id="RU367043"/>
    </source>
</evidence>
<keyword evidence="5" id="KW-1185">Reference proteome</keyword>
<evidence type="ECO:0000313" key="4">
    <source>
        <dbReference type="EMBL" id="VDO13312.1"/>
    </source>
</evidence>
<dbReference type="WBParaSite" id="HNAJ_0001253301-mRNA-1">
    <property type="protein sequence ID" value="HNAJ_0001253301-mRNA-1"/>
    <property type="gene ID" value="HNAJ_0001253301"/>
</dbReference>
<dbReference type="OrthoDB" id="344165at2759"/>
<dbReference type="GO" id="GO:0005743">
    <property type="term" value="C:mitochondrial inner membrane"/>
    <property type="evidence" value="ECO:0007669"/>
    <property type="project" value="UniProtKB-SubCell"/>
</dbReference>
<keyword evidence="1" id="KW-0143">Chaperone</keyword>
<evidence type="ECO:0000256" key="2">
    <source>
        <dbReference type="SAM" id="MobiDB-lite"/>
    </source>
</evidence>
<evidence type="ECO:0000313" key="5">
    <source>
        <dbReference type="Proteomes" id="UP000278807"/>
    </source>
</evidence>
<comment type="subunit">
    <text evidence="1">Heterohexamer.</text>
</comment>
<dbReference type="InterPro" id="IPR004217">
    <property type="entry name" value="Tim10-like"/>
</dbReference>
<dbReference type="STRING" id="102285.A0A0R3TXD8"/>
<organism evidence="6">
    <name type="scientific">Rodentolepis nana</name>
    <name type="common">Dwarf tapeworm</name>
    <name type="synonym">Hymenolepis nana</name>
    <dbReference type="NCBI Taxonomy" id="102285"/>
    <lineage>
        <taxon>Eukaryota</taxon>
        <taxon>Metazoa</taxon>
        <taxon>Spiralia</taxon>
        <taxon>Lophotrochozoa</taxon>
        <taxon>Platyhelminthes</taxon>
        <taxon>Cestoda</taxon>
        <taxon>Eucestoda</taxon>
        <taxon>Cyclophyllidea</taxon>
        <taxon>Hymenolepididae</taxon>
        <taxon>Rodentolepis</taxon>
    </lineage>
</organism>
<evidence type="ECO:0000259" key="3">
    <source>
        <dbReference type="Pfam" id="PF02953"/>
    </source>
</evidence>
<dbReference type="Pfam" id="PF02953">
    <property type="entry name" value="zf-Tim10_DDP"/>
    <property type="match status" value="1"/>
</dbReference>
<feature type="domain" description="Tim10-like" evidence="3">
    <location>
        <begin position="37"/>
        <end position="98"/>
    </location>
</feature>